<dbReference type="GO" id="GO:0032259">
    <property type="term" value="P:methylation"/>
    <property type="evidence" value="ECO:0007669"/>
    <property type="project" value="UniProtKB-KW"/>
</dbReference>
<keyword evidence="7" id="KW-1185">Reference proteome</keyword>
<gene>
    <name evidence="6" type="ORF">JR064_14165</name>
</gene>
<protein>
    <submittedName>
        <fullName evidence="6">Methyltransferase domain-containing protein</fullName>
    </submittedName>
</protein>
<keyword evidence="4" id="KW-0175">Coiled coil</keyword>
<keyword evidence="1 6" id="KW-0489">Methyltransferase</keyword>
<dbReference type="Pfam" id="PF13847">
    <property type="entry name" value="Methyltransf_31"/>
    <property type="match status" value="1"/>
</dbReference>
<proteinExistence type="predicted"/>
<dbReference type="InterPro" id="IPR011009">
    <property type="entry name" value="Kinase-like_dom_sf"/>
</dbReference>
<dbReference type="PANTHER" id="PTHR43464">
    <property type="entry name" value="METHYLTRANSFERASE"/>
    <property type="match status" value="1"/>
</dbReference>
<dbReference type="SUPFAM" id="SSF56112">
    <property type="entry name" value="Protein kinase-like (PK-like)"/>
    <property type="match status" value="1"/>
</dbReference>
<evidence type="ECO:0000256" key="1">
    <source>
        <dbReference type="ARBA" id="ARBA00022603"/>
    </source>
</evidence>
<reference evidence="6 7" key="1">
    <citation type="submission" date="2021-02" db="EMBL/GenBank/DDBJ databases">
        <title>Taxonomically Unique Crown Gall-Associated Xanthomonas Stains Have Deficiency in Virulence Repertories.</title>
        <authorList>
            <person name="Mafakheri H."/>
            <person name="Taghavi S.M."/>
            <person name="Dimkic I."/>
            <person name="Nemanja K."/>
            <person name="Osdaghi E."/>
        </authorList>
    </citation>
    <scope>NUCLEOTIDE SEQUENCE [LARGE SCALE GENOMIC DNA]</scope>
    <source>
        <strain evidence="6 7">FX4</strain>
    </source>
</reference>
<dbReference type="Gene3D" id="3.30.200.20">
    <property type="entry name" value="Phosphorylase Kinase, domain 1"/>
    <property type="match status" value="1"/>
</dbReference>
<evidence type="ECO:0000256" key="4">
    <source>
        <dbReference type="SAM" id="Coils"/>
    </source>
</evidence>
<accession>A0ABS3B4W2</accession>
<comment type="caution">
    <text evidence="6">The sequence shown here is derived from an EMBL/GenBank/DDBJ whole genome shotgun (WGS) entry which is preliminary data.</text>
</comment>
<dbReference type="Proteomes" id="UP000695802">
    <property type="component" value="Unassembled WGS sequence"/>
</dbReference>
<organism evidence="6 7">
    <name type="scientific">Xanthomonas bonasiae</name>
    <dbReference type="NCBI Taxonomy" id="2810351"/>
    <lineage>
        <taxon>Bacteria</taxon>
        <taxon>Pseudomonadati</taxon>
        <taxon>Pseudomonadota</taxon>
        <taxon>Gammaproteobacteria</taxon>
        <taxon>Lysobacterales</taxon>
        <taxon>Lysobacteraceae</taxon>
        <taxon>Xanthomonas</taxon>
    </lineage>
</organism>
<evidence type="ECO:0000259" key="5">
    <source>
        <dbReference type="Pfam" id="PF13847"/>
    </source>
</evidence>
<keyword evidence="3" id="KW-0949">S-adenosyl-L-methionine</keyword>
<dbReference type="Gene3D" id="1.10.510.10">
    <property type="entry name" value="Transferase(Phosphotransferase) domain 1"/>
    <property type="match status" value="1"/>
</dbReference>
<feature type="domain" description="Methyltransferase" evidence="5">
    <location>
        <begin position="56"/>
        <end position="136"/>
    </location>
</feature>
<name>A0ABS3B4W2_9XANT</name>
<dbReference type="SUPFAM" id="SSF53335">
    <property type="entry name" value="S-adenosyl-L-methionine-dependent methyltransferases"/>
    <property type="match status" value="1"/>
</dbReference>
<dbReference type="Gene3D" id="3.40.50.150">
    <property type="entry name" value="Vaccinia Virus protein VP39"/>
    <property type="match status" value="1"/>
</dbReference>
<dbReference type="CDD" id="cd02440">
    <property type="entry name" value="AdoMet_MTases"/>
    <property type="match status" value="1"/>
</dbReference>
<dbReference type="RefSeq" id="WP_206230141.1">
    <property type="nucleotide sequence ID" value="NZ_JAFIWB010000016.1"/>
</dbReference>
<evidence type="ECO:0000256" key="3">
    <source>
        <dbReference type="ARBA" id="ARBA00022691"/>
    </source>
</evidence>
<dbReference type="InterPro" id="IPR029063">
    <property type="entry name" value="SAM-dependent_MTases_sf"/>
</dbReference>
<keyword evidence="2" id="KW-0808">Transferase</keyword>
<dbReference type="PANTHER" id="PTHR43464:SF19">
    <property type="entry name" value="UBIQUINONE BIOSYNTHESIS O-METHYLTRANSFERASE, MITOCHONDRIAL"/>
    <property type="match status" value="1"/>
</dbReference>
<evidence type="ECO:0000313" key="6">
    <source>
        <dbReference type="EMBL" id="MBN6103307.1"/>
    </source>
</evidence>
<evidence type="ECO:0000313" key="7">
    <source>
        <dbReference type="Proteomes" id="UP000695802"/>
    </source>
</evidence>
<evidence type="ECO:0000256" key="2">
    <source>
        <dbReference type="ARBA" id="ARBA00022679"/>
    </source>
</evidence>
<dbReference type="GO" id="GO:0008168">
    <property type="term" value="F:methyltransferase activity"/>
    <property type="evidence" value="ECO:0007669"/>
    <property type="project" value="UniProtKB-KW"/>
</dbReference>
<dbReference type="InterPro" id="IPR025714">
    <property type="entry name" value="Methyltranfer_dom"/>
</dbReference>
<dbReference type="EMBL" id="JAFIWB010000016">
    <property type="protein sequence ID" value="MBN6103307.1"/>
    <property type="molecule type" value="Genomic_DNA"/>
</dbReference>
<sequence>MIDNLPLADLVAALPEKYQPIYGHPELSSDASRGCEDRLVLIRDCAKRLEAALGRRLRVLDLGCAQGYFSLNMAADGHSVHGVDFLDRNVAVCQALASDSGLTGATFECASIEDFLAGLQPGQYDLVFGLSVFHHLVHAHGADKVRELFGKLADSTMAAIYELALREEPLYWGPSQPERPEDLLQPYAFRRVLGFQPTHLSGIERPIYFASARYWFLGDELSKIIAMRFESHSDAMGSHRGTRRYFFGEGTILKQLALDDEARGALNLLEYEREVAFLSNVPPGFVAPRLVRALRDERCAWIVREMLPGRLLSEVMSAHEPYAYERLFDDLLAQLVVLEDAGLYHNDVRCWNILVSPESSVTLIDYGAISADATDCAWPDDLFLSLLITFREVIQGHVKKPDPLRRPLLDVSMLPLRYQTAFLKLFALPRPQWRYRLLQEFIAQAGAEPLPSWTALASAYERGLLIFERAYATLGRERERLAKELEESLANAHHWFLRANEREQALAGLEEERTRAVTLLGEEKEHLIARLVQEKDQAVAEAVAQGQRAVEELLQRHESAIAELLEEKQKTISEWSWQHESEGERISAIRHRMELLHARNADYRHEAEQAKAALEASLSNAHHWYLRAVDAERQLAIVLASRSWRVTKPIRFAARLVRTPAAATRRLAAASIRRVMQRPLLARSMNALLRRVPSLHSRLRRVAVQEHIVVDVPPPPVPLGQVGSFSDADRDSALSRLTGHGREWFDRLKAEQSGGN</sequence>
<feature type="coiled-coil region" evidence="4">
    <location>
        <begin position="547"/>
        <end position="620"/>
    </location>
</feature>